<feature type="transmembrane region" description="Helical" evidence="1">
    <location>
        <begin position="64"/>
        <end position="82"/>
    </location>
</feature>
<keyword evidence="1" id="KW-0812">Transmembrane</keyword>
<feature type="transmembrane region" description="Helical" evidence="1">
    <location>
        <begin position="94"/>
        <end position="116"/>
    </location>
</feature>
<comment type="caution">
    <text evidence="2">The sequence shown here is derived from an EMBL/GenBank/DDBJ whole genome shotgun (WGS) entry which is preliminary data.</text>
</comment>
<dbReference type="RefSeq" id="WP_186870011.1">
    <property type="nucleotide sequence ID" value="NZ_JACOOL010000007.1"/>
</dbReference>
<proteinExistence type="predicted"/>
<keyword evidence="3" id="KW-1185">Reference proteome</keyword>
<dbReference type="Proteomes" id="UP000637359">
    <property type="component" value="Unassembled WGS sequence"/>
</dbReference>
<dbReference type="NCBIfam" id="NF041644">
    <property type="entry name" value="CBO0543_fam"/>
    <property type="match status" value="1"/>
</dbReference>
<dbReference type="AlphaFoldDB" id="A0A923RJB5"/>
<evidence type="ECO:0000313" key="2">
    <source>
        <dbReference type="EMBL" id="MBC5637298.1"/>
    </source>
</evidence>
<protein>
    <submittedName>
        <fullName evidence="2">Uncharacterized protein</fullName>
    </submittedName>
</protein>
<evidence type="ECO:0000256" key="1">
    <source>
        <dbReference type="SAM" id="Phobius"/>
    </source>
</evidence>
<dbReference type="EMBL" id="JACOOL010000007">
    <property type="protein sequence ID" value="MBC5637298.1"/>
    <property type="molecule type" value="Genomic_DNA"/>
</dbReference>
<keyword evidence="1" id="KW-1133">Transmembrane helix</keyword>
<sequence length="155" mass="18756">MLFIITSIIIALAIFILMPKKISYIEMYTVSLFSIVFQLLTDILLEFKYNLYGYFNEGVDYRTLWIVFGIYPLFTMIFLNYFPYDKRHIVKVGYIIAWTIFALIYEYISVQVGTFYYNSWKLLYSALTYPIVYLVIYYNFIIIRKLIRLYKEKNV</sequence>
<accession>A0A923RJB5</accession>
<keyword evidence="1" id="KW-0472">Membrane</keyword>
<name>A0A923RJB5_9BACI</name>
<gene>
    <name evidence="2" type="ORF">H8S33_10830</name>
</gene>
<organism evidence="2 3">
    <name type="scientific">Ornithinibacillus hominis</name>
    <dbReference type="NCBI Taxonomy" id="2763055"/>
    <lineage>
        <taxon>Bacteria</taxon>
        <taxon>Bacillati</taxon>
        <taxon>Bacillota</taxon>
        <taxon>Bacilli</taxon>
        <taxon>Bacillales</taxon>
        <taxon>Bacillaceae</taxon>
        <taxon>Ornithinibacillus</taxon>
    </lineage>
</organism>
<evidence type="ECO:0000313" key="3">
    <source>
        <dbReference type="Proteomes" id="UP000637359"/>
    </source>
</evidence>
<dbReference type="InterPro" id="IPR048147">
    <property type="entry name" value="CBO0543-like"/>
</dbReference>
<reference evidence="2" key="1">
    <citation type="submission" date="2020-08" db="EMBL/GenBank/DDBJ databases">
        <title>Genome public.</title>
        <authorList>
            <person name="Liu C."/>
            <person name="Sun Q."/>
        </authorList>
    </citation>
    <scope>NUCLEOTIDE SEQUENCE</scope>
    <source>
        <strain evidence="2">BX22</strain>
    </source>
</reference>
<feature type="transmembrane region" description="Helical" evidence="1">
    <location>
        <begin position="122"/>
        <end position="143"/>
    </location>
</feature>